<evidence type="ECO:0000313" key="10">
    <source>
        <dbReference type="Proteomes" id="UP000734854"/>
    </source>
</evidence>
<dbReference type="SUPFAM" id="SSF161111">
    <property type="entry name" value="Cation efflux protein transmembrane domain-like"/>
    <property type="match status" value="1"/>
</dbReference>
<organism evidence="9 10">
    <name type="scientific">Zingiber officinale</name>
    <name type="common">Ginger</name>
    <name type="synonym">Amomum zingiber</name>
    <dbReference type="NCBI Taxonomy" id="94328"/>
    <lineage>
        <taxon>Eukaryota</taxon>
        <taxon>Viridiplantae</taxon>
        <taxon>Streptophyta</taxon>
        <taxon>Embryophyta</taxon>
        <taxon>Tracheophyta</taxon>
        <taxon>Spermatophyta</taxon>
        <taxon>Magnoliopsida</taxon>
        <taxon>Liliopsida</taxon>
        <taxon>Zingiberales</taxon>
        <taxon>Zingiberaceae</taxon>
        <taxon>Zingiber</taxon>
    </lineage>
</organism>
<comment type="subcellular location">
    <subcellularLocation>
        <location evidence="2">Membrane</location>
        <topology evidence="2">Multi-pass membrane protein</topology>
    </subcellularLocation>
</comment>
<evidence type="ECO:0000256" key="4">
    <source>
        <dbReference type="ARBA" id="ARBA00022448"/>
    </source>
</evidence>
<feature type="region of interest" description="Disordered" evidence="8">
    <location>
        <begin position="1"/>
        <end position="30"/>
    </location>
</feature>
<evidence type="ECO:0000256" key="6">
    <source>
        <dbReference type="ARBA" id="ARBA00022989"/>
    </source>
</evidence>
<comment type="caution">
    <text evidence="9">The sequence shown here is derived from an EMBL/GenBank/DDBJ whole genome shotgun (WGS) entry which is preliminary data.</text>
</comment>
<evidence type="ECO:0000256" key="1">
    <source>
        <dbReference type="ARBA" id="ARBA00003168"/>
    </source>
</evidence>
<evidence type="ECO:0000256" key="3">
    <source>
        <dbReference type="ARBA" id="ARBA00008873"/>
    </source>
</evidence>
<dbReference type="AlphaFoldDB" id="A0A8J5L3X0"/>
<dbReference type="Proteomes" id="UP000734854">
    <property type="component" value="Unassembled WGS sequence"/>
</dbReference>
<dbReference type="InterPro" id="IPR027469">
    <property type="entry name" value="Cation_efflux_TMD_sf"/>
</dbReference>
<dbReference type="InterPro" id="IPR050291">
    <property type="entry name" value="CDF_Transporter"/>
</dbReference>
<evidence type="ECO:0000256" key="7">
    <source>
        <dbReference type="ARBA" id="ARBA00023136"/>
    </source>
</evidence>
<reference evidence="9 10" key="1">
    <citation type="submission" date="2020-08" db="EMBL/GenBank/DDBJ databases">
        <title>Plant Genome Project.</title>
        <authorList>
            <person name="Zhang R.-G."/>
        </authorList>
    </citation>
    <scope>NUCLEOTIDE SEQUENCE [LARGE SCALE GENOMIC DNA]</scope>
    <source>
        <tissue evidence="9">Rhizome</tissue>
    </source>
</reference>
<dbReference type="GO" id="GO:0016020">
    <property type="term" value="C:membrane"/>
    <property type="evidence" value="ECO:0007669"/>
    <property type="project" value="UniProtKB-SubCell"/>
</dbReference>
<evidence type="ECO:0000256" key="8">
    <source>
        <dbReference type="SAM" id="MobiDB-lite"/>
    </source>
</evidence>
<dbReference type="EMBL" id="JACMSC010000011">
    <property type="protein sequence ID" value="KAG6499720.1"/>
    <property type="molecule type" value="Genomic_DNA"/>
</dbReference>
<keyword evidence="7" id="KW-0472">Membrane</keyword>
<keyword evidence="5" id="KW-0812">Transmembrane</keyword>
<keyword evidence="4" id="KW-0813">Transport</keyword>
<evidence type="ECO:0000256" key="5">
    <source>
        <dbReference type="ARBA" id="ARBA00022692"/>
    </source>
</evidence>
<comment type="similarity">
    <text evidence="3">Belongs to the cation diffusion facilitator (CDF) transporter (TC 2.A.4) family. SLC30A subfamily.</text>
</comment>
<keyword evidence="10" id="KW-1185">Reference proteome</keyword>
<dbReference type="PANTHER" id="PTHR43840:SF23">
    <property type="entry name" value="METAL TOLERANCE PROTEIN 3"/>
    <property type="match status" value="1"/>
</dbReference>
<proteinExistence type="inferred from homology"/>
<protein>
    <submittedName>
        <fullName evidence="9">Uncharacterized protein</fullName>
    </submittedName>
</protein>
<name>A0A8J5L3X0_ZINOF</name>
<comment type="function">
    <text evidence="1">Involved in sequestration of excess metal in the cytoplasm into vacuoles to maintain metal homeostasis.</text>
</comment>
<keyword evidence="6" id="KW-1133">Transmembrane helix</keyword>
<evidence type="ECO:0000313" key="9">
    <source>
        <dbReference type="EMBL" id="KAG6499720.1"/>
    </source>
</evidence>
<evidence type="ECO:0000256" key="2">
    <source>
        <dbReference type="ARBA" id="ARBA00004141"/>
    </source>
</evidence>
<dbReference type="GO" id="GO:0005384">
    <property type="term" value="F:manganese ion transmembrane transporter activity"/>
    <property type="evidence" value="ECO:0007669"/>
    <property type="project" value="TreeGrafter"/>
</dbReference>
<sequence length="261" mass="28518">MSCLKHGGAATTVEDHDGDTDLLESTKGGDGAAVIQSSADHVEDGGVDEDDGGSHWRWRRWLLGVADAAGFFRAQTVKARGDFWGEGSALKFWAIEATFPKQLKVVLDLLLYAVRKKPRFLLNNFTSTSLDLRRLCHNNFTSTSFTSTLYVLPSGGCDASGGGGGRMEKNELPKEKMKLKADKQFATLRSFEEVDSLGFAFGTVDFQDDLEAKNEFAMKISNFANIILLVLKIYATIRTKSMAIVVSTLDSLLNFMAGGIL</sequence>
<accession>A0A8J5L3X0</accession>
<dbReference type="PANTHER" id="PTHR43840">
    <property type="entry name" value="MITOCHONDRIAL METAL TRANSPORTER 1-RELATED"/>
    <property type="match status" value="1"/>
</dbReference>
<gene>
    <name evidence="9" type="ORF">ZIOFF_039511</name>
</gene>